<dbReference type="Pfam" id="PF22636">
    <property type="entry name" value="FlK"/>
    <property type="match status" value="1"/>
</dbReference>
<feature type="transmembrane region" description="Helical" evidence="5">
    <location>
        <begin position="405"/>
        <end position="424"/>
    </location>
</feature>
<feature type="transmembrane region" description="Helical" evidence="5">
    <location>
        <begin position="349"/>
        <end position="369"/>
    </location>
</feature>
<keyword evidence="9" id="KW-1185">Reference proteome</keyword>
<dbReference type="HOGENOM" id="CLU_465332_0_0_9"/>
<dbReference type="InterPro" id="IPR051533">
    <property type="entry name" value="WaaL-like"/>
</dbReference>
<feature type="transmembrane region" description="Helical" evidence="5">
    <location>
        <begin position="381"/>
        <end position="399"/>
    </location>
</feature>
<gene>
    <name evidence="8" type="ordered locus">Sulac_3229</name>
</gene>
<name>G8TSI3_SULAD</name>
<accession>G8TSI3</accession>
<evidence type="ECO:0000313" key="9">
    <source>
        <dbReference type="Proteomes" id="UP000005439"/>
    </source>
</evidence>
<dbReference type="Proteomes" id="UP000005439">
    <property type="component" value="Chromosome"/>
</dbReference>
<feature type="transmembrane region" description="Helical" evidence="5">
    <location>
        <begin position="163"/>
        <end position="184"/>
    </location>
</feature>
<evidence type="ECO:0000313" key="8">
    <source>
        <dbReference type="EMBL" id="AEW06675.1"/>
    </source>
</evidence>
<dbReference type="Pfam" id="PF04932">
    <property type="entry name" value="Wzy_C"/>
    <property type="match status" value="1"/>
</dbReference>
<dbReference type="KEGG" id="sap:Sulac_3229"/>
<dbReference type="CDD" id="cd03440">
    <property type="entry name" value="hot_dog"/>
    <property type="match status" value="1"/>
</dbReference>
<evidence type="ECO:0000259" key="7">
    <source>
        <dbReference type="Pfam" id="PF22636"/>
    </source>
</evidence>
<organism evidence="8 9">
    <name type="scientific">Sulfobacillus acidophilus (strain ATCC 700253 / DSM 10332 / NAL)</name>
    <dbReference type="NCBI Taxonomy" id="679936"/>
    <lineage>
        <taxon>Bacteria</taxon>
        <taxon>Bacillati</taxon>
        <taxon>Bacillota</taxon>
        <taxon>Clostridia</taxon>
        <taxon>Eubacteriales</taxon>
        <taxon>Clostridiales Family XVII. Incertae Sedis</taxon>
        <taxon>Sulfobacillus</taxon>
    </lineage>
</organism>
<dbReference type="Gene3D" id="3.10.129.10">
    <property type="entry name" value="Hotdog Thioesterase"/>
    <property type="match status" value="1"/>
</dbReference>
<reference evidence="8 9" key="2">
    <citation type="journal article" date="2012" name="Stand. Genomic Sci.">
        <title>Complete genome sequence of the moderately thermophilic mineral-sulfide-oxidizing firmicute Sulfobacillus acidophilus type strain (NAL(T)).</title>
        <authorList>
            <person name="Anderson I."/>
            <person name="Chertkov O."/>
            <person name="Chen A."/>
            <person name="Saunders E."/>
            <person name="Lapidus A."/>
            <person name="Nolan M."/>
            <person name="Lucas S."/>
            <person name="Hammon N."/>
            <person name="Deshpande S."/>
            <person name="Cheng J.F."/>
            <person name="Han C."/>
            <person name="Tapia R."/>
            <person name="Goodwin L.A."/>
            <person name="Pitluck S."/>
            <person name="Liolios K."/>
            <person name="Pagani I."/>
            <person name="Ivanova N."/>
            <person name="Mikhailova N."/>
            <person name="Pati A."/>
            <person name="Palaniappan K."/>
            <person name="Land M."/>
            <person name="Pan C."/>
            <person name="Rohde M."/>
            <person name="Pukall R."/>
            <person name="Goker M."/>
            <person name="Detter J.C."/>
            <person name="Woyke T."/>
            <person name="Bristow J."/>
            <person name="Eisen J.A."/>
            <person name="Markowitz V."/>
            <person name="Hugenholtz P."/>
            <person name="Kyrpides N.C."/>
            <person name="Klenk H.P."/>
            <person name="Mavromatis K."/>
        </authorList>
    </citation>
    <scope>NUCLEOTIDE SEQUENCE [LARGE SCALE GENOMIC DNA]</scope>
    <source>
        <strain evidence="9">ATCC 700253 / DSM 10332 / NAL</strain>
    </source>
</reference>
<dbReference type="AlphaFoldDB" id="G8TSI3"/>
<reference evidence="9" key="1">
    <citation type="submission" date="2011-12" db="EMBL/GenBank/DDBJ databases">
        <title>The complete genome of chromosome of Sulfobacillus acidophilus DSM 10332.</title>
        <authorList>
            <person name="Lucas S."/>
            <person name="Han J."/>
            <person name="Lapidus A."/>
            <person name="Bruce D."/>
            <person name="Goodwin L."/>
            <person name="Pitluck S."/>
            <person name="Peters L."/>
            <person name="Kyrpides N."/>
            <person name="Mavromatis K."/>
            <person name="Ivanova N."/>
            <person name="Mikhailova N."/>
            <person name="Chertkov O."/>
            <person name="Saunders E."/>
            <person name="Detter J.C."/>
            <person name="Tapia R."/>
            <person name="Han C."/>
            <person name="Land M."/>
            <person name="Hauser L."/>
            <person name="Markowitz V."/>
            <person name="Cheng J.-F."/>
            <person name="Hugenholtz P."/>
            <person name="Woyke T."/>
            <person name="Wu D."/>
            <person name="Pukall R."/>
            <person name="Gehrich-Schroeter G."/>
            <person name="Schneider S."/>
            <person name="Klenk H.-P."/>
            <person name="Eisen J.A."/>
        </authorList>
    </citation>
    <scope>NUCLEOTIDE SEQUENCE [LARGE SCALE GENOMIC DNA]</scope>
    <source>
        <strain evidence="9">ATCC 700253 / DSM 10332 / NAL</strain>
    </source>
</reference>
<evidence type="ECO:0000256" key="5">
    <source>
        <dbReference type="SAM" id="Phobius"/>
    </source>
</evidence>
<proteinExistence type="predicted"/>
<keyword evidence="4 5" id="KW-0472">Membrane</keyword>
<feature type="transmembrane region" description="Helical" evidence="5">
    <location>
        <begin position="241"/>
        <end position="260"/>
    </location>
</feature>
<evidence type="ECO:0000256" key="2">
    <source>
        <dbReference type="ARBA" id="ARBA00022692"/>
    </source>
</evidence>
<dbReference type="SUPFAM" id="SSF54637">
    <property type="entry name" value="Thioesterase/thiol ester dehydrase-isomerase"/>
    <property type="match status" value="1"/>
</dbReference>
<dbReference type="STRING" id="679936.Sulac_3229"/>
<evidence type="ECO:0000256" key="1">
    <source>
        <dbReference type="ARBA" id="ARBA00004141"/>
    </source>
</evidence>
<feature type="transmembrane region" description="Helical" evidence="5">
    <location>
        <begin position="68"/>
        <end position="90"/>
    </location>
</feature>
<dbReference type="PANTHER" id="PTHR37422:SF23">
    <property type="entry name" value="TEICHURONIC ACID BIOSYNTHESIS PROTEIN TUAE"/>
    <property type="match status" value="1"/>
</dbReference>
<keyword evidence="2 5" id="KW-0812">Transmembrane</keyword>
<evidence type="ECO:0000259" key="6">
    <source>
        <dbReference type="Pfam" id="PF04932"/>
    </source>
</evidence>
<dbReference type="PATRIC" id="fig|679936.5.peg.3340"/>
<dbReference type="InterPro" id="IPR029069">
    <property type="entry name" value="HotDog_dom_sf"/>
</dbReference>
<dbReference type="PANTHER" id="PTHR37422">
    <property type="entry name" value="TEICHURONIC ACID BIOSYNTHESIS PROTEIN TUAE"/>
    <property type="match status" value="1"/>
</dbReference>
<feature type="domain" description="O-antigen ligase-related" evidence="6">
    <location>
        <begin position="200"/>
        <end position="357"/>
    </location>
</feature>
<dbReference type="InterPro" id="IPR054485">
    <property type="entry name" value="FlK-like_dom"/>
</dbReference>
<feature type="domain" description="Fluoroacetyl-CoA-specific thioesterase-like" evidence="7">
    <location>
        <begin position="460"/>
        <end position="562"/>
    </location>
</feature>
<comment type="subcellular location">
    <subcellularLocation>
        <location evidence="1">Membrane</location>
        <topology evidence="1">Multi-pass membrane protein</topology>
    </subcellularLocation>
</comment>
<keyword evidence="3 5" id="KW-1133">Transmembrane helix</keyword>
<evidence type="ECO:0000256" key="4">
    <source>
        <dbReference type="ARBA" id="ARBA00023136"/>
    </source>
</evidence>
<feature type="transmembrane region" description="Helical" evidence="5">
    <location>
        <begin position="127"/>
        <end position="143"/>
    </location>
</feature>
<dbReference type="GO" id="GO:0016020">
    <property type="term" value="C:membrane"/>
    <property type="evidence" value="ECO:0007669"/>
    <property type="project" value="UniProtKB-SubCell"/>
</dbReference>
<feature type="transmembrane region" description="Helical" evidence="5">
    <location>
        <begin position="35"/>
        <end position="56"/>
    </location>
</feature>
<evidence type="ECO:0000256" key="3">
    <source>
        <dbReference type="ARBA" id="ARBA00022989"/>
    </source>
</evidence>
<dbReference type="EMBL" id="CP003179">
    <property type="protein sequence ID" value="AEW06675.1"/>
    <property type="molecule type" value="Genomic_DNA"/>
</dbReference>
<feature type="transmembrane region" description="Helical" evidence="5">
    <location>
        <begin position="191"/>
        <end position="209"/>
    </location>
</feature>
<feature type="transmembrane region" description="Helical" evidence="5">
    <location>
        <begin position="215"/>
        <end position="234"/>
    </location>
</feature>
<feature type="transmembrane region" description="Helical" evidence="5">
    <location>
        <begin position="96"/>
        <end position="115"/>
    </location>
</feature>
<dbReference type="InterPro" id="IPR007016">
    <property type="entry name" value="O-antigen_ligase-rel_domated"/>
</dbReference>
<sequence length="586" mass="64653">MTQRVIQSIWMVLAALFIASSLFEGYLVLPGTHGHSIASLLARGFLVLAPLAALFWGRQYSLTPRGPLFLLAGWLLVVALTFWFASPHIYYVEYYVWSQITGGLLVLTSWTLAGFPKVFRQTQVGALILYGLAVVGVGLWEVHTGHHLGPSRVGSLSHIPTGFYYDQNSLGVAIALILPYILLLGGLWPTWPVYSLSALLAVLLTYILYKTGSRGGEIALLLDLAILALVAPLSFRRLLKWLFGGLIVALALVIGVLHTLPPTAHLPFALEKIAHLTHLVTHPNAGPSSVTIRLALYRSGWHAFITHPWGLGPRGAERYYAYWVHHKSPWNTYGVIDAHNMWLEVAMDFGVVGFLLYAGFYGWLLWGLMRLRPAGNRELEYFRAASLSSLVGFIVGSLSPSSVMIGFHIMWVIYGIALGTLVMAQRIPNPRLDSRRLSKEEPPMREGLVPGTKATVTTTVTEQMVARLGGQKVHPVLATAQMIEWMEWAGRKLILPYLEDDEDAVGYAVDIVHLAPTLVGETFSATAELLAIDKNRIIARVTAENGRGLIGRGQFTQVLLPKKALEDKIRDLSHHVSSDKEPTANE</sequence>
<feature type="transmembrane region" description="Helical" evidence="5">
    <location>
        <begin position="9"/>
        <end position="29"/>
    </location>
</feature>
<protein>
    <submittedName>
        <fullName evidence="8">O-antigen polymerase</fullName>
    </submittedName>
</protein>